<dbReference type="GO" id="GO:0016491">
    <property type="term" value="F:oxidoreductase activity"/>
    <property type="evidence" value="ECO:0007669"/>
    <property type="project" value="UniProtKB-KW"/>
</dbReference>
<dbReference type="PANTHER" id="PTHR43625:SF77">
    <property type="entry name" value="ALDO-KETO REDUCTASE"/>
    <property type="match status" value="1"/>
</dbReference>
<keyword evidence="1" id="KW-0560">Oxidoreductase</keyword>
<dbReference type="EMBL" id="SOZD01000002">
    <property type="protein sequence ID" value="TFF25296.1"/>
    <property type="molecule type" value="Genomic_DNA"/>
</dbReference>
<dbReference type="OrthoDB" id="9774523at2"/>
<dbReference type="CDD" id="cd19076">
    <property type="entry name" value="AKR_AKR13A_13D"/>
    <property type="match status" value="1"/>
</dbReference>
<proteinExistence type="predicted"/>
<dbReference type="AlphaFoldDB" id="A0A4Y8RPL6"/>
<dbReference type="Pfam" id="PF00248">
    <property type="entry name" value="Aldo_ket_red"/>
    <property type="match status" value="1"/>
</dbReference>
<name>A0A4Y8RPL6_9HYPH</name>
<evidence type="ECO:0000256" key="1">
    <source>
        <dbReference type="ARBA" id="ARBA00023002"/>
    </source>
</evidence>
<keyword evidence="4" id="KW-1185">Reference proteome</keyword>
<reference evidence="3 4" key="1">
    <citation type="submission" date="2019-03" db="EMBL/GenBank/DDBJ databases">
        <title>Jiella endophytica sp. nov., a novel endophytic bacterium isolated from root of Ficus microcarpa Linn. f.</title>
        <authorList>
            <person name="Tuo L."/>
        </authorList>
    </citation>
    <scope>NUCLEOTIDE SEQUENCE [LARGE SCALE GENOMIC DNA]</scope>
    <source>
        <strain evidence="3 4">CBS5Q-3</strain>
    </source>
</reference>
<dbReference type="InterPro" id="IPR023210">
    <property type="entry name" value="NADP_OxRdtase_dom"/>
</dbReference>
<dbReference type="InterPro" id="IPR050791">
    <property type="entry name" value="Aldo-Keto_reductase"/>
</dbReference>
<dbReference type="Gene3D" id="3.20.20.100">
    <property type="entry name" value="NADP-dependent oxidoreductase domain"/>
    <property type="match status" value="1"/>
</dbReference>
<organism evidence="3 4">
    <name type="scientific">Jiella endophytica</name>
    <dbReference type="NCBI Taxonomy" id="2558362"/>
    <lineage>
        <taxon>Bacteria</taxon>
        <taxon>Pseudomonadati</taxon>
        <taxon>Pseudomonadota</taxon>
        <taxon>Alphaproteobacteria</taxon>
        <taxon>Hyphomicrobiales</taxon>
        <taxon>Aurantimonadaceae</taxon>
        <taxon>Jiella</taxon>
    </lineage>
</organism>
<evidence type="ECO:0000313" key="4">
    <source>
        <dbReference type="Proteomes" id="UP000298179"/>
    </source>
</evidence>
<evidence type="ECO:0000313" key="3">
    <source>
        <dbReference type="EMBL" id="TFF25296.1"/>
    </source>
</evidence>
<accession>A0A4Y8RPL6</accession>
<gene>
    <name evidence="3" type="ORF">E3C22_07990</name>
</gene>
<feature type="domain" description="NADP-dependent oxidoreductase" evidence="2">
    <location>
        <begin position="14"/>
        <end position="310"/>
    </location>
</feature>
<dbReference type="InterPro" id="IPR036812">
    <property type="entry name" value="NAD(P)_OxRdtase_dom_sf"/>
</dbReference>
<dbReference type="SUPFAM" id="SSF51430">
    <property type="entry name" value="NAD(P)-linked oxidoreductase"/>
    <property type="match status" value="1"/>
</dbReference>
<protein>
    <submittedName>
        <fullName evidence="3">Aldo/keto reductase</fullName>
    </submittedName>
</protein>
<dbReference type="RefSeq" id="WP_134761466.1">
    <property type="nucleotide sequence ID" value="NZ_SOZD01000002.1"/>
</dbReference>
<comment type="caution">
    <text evidence="3">The sequence shown here is derived from an EMBL/GenBank/DDBJ whole genome shotgun (WGS) entry which is preliminary data.</text>
</comment>
<dbReference type="GO" id="GO:0005737">
    <property type="term" value="C:cytoplasm"/>
    <property type="evidence" value="ECO:0007669"/>
    <property type="project" value="TreeGrafter"/>
</dbReference>
<dbReference type="PANTHER" id="PTHR43625">
    <property type="entry name" value="AFLATOXIN B1 ALDEHYDE REDUCTASE"/>
    <property type="match status" value="1"/>
</dbReference>
<dbReference type="Proteomes" id="UP000298179">
    <property type="component" value="Unassembled WGS sequence"/>
</dbReference>
<sequence length="329" mass="35193">MHQRKLGNDLTVSAIGLGCMGMSHAYGGQDEAESIKTLHRAIEIGVTFWDTAEVYGPFKNEELVGKALKGRRDQVTVATKFGFHIPQGSDGPAAMGGTNSRPDHVKKVADECLGRLGIETIDLFYQHRVDPDVPIEETVGAMADLVKAGKVRALGLSEAGPGTIRRAHATHPIAALQNEYSLFTRDPEAEIIPLCEELGISLVPYSPLGRGQLTGGLTSPDQLSEGDFRKGLPRFAAEAMVANAALVETLKDLAAARGVTAAQLALAWLLSRKDFVVPIPGARKIKHLEENAAAADISLTEAEQAEIGEKLANVAGPRYRPDQMAMTGR</sequence>
<evidence type="ECO:0000259" key="2">
    <source>
        <dbReference type="Pfam" id="PF00248"/>
    </source>
</evidence>